<sequence>MNRFWEKVKTKNILVIVLAVFIGIQFYRPEIKQKPITGEIHVPSDVRAILQRSCFDCHSNQTDLKWFDQVAPAYWLVTDHIKKGKEGLNFSEWDQLASPAQNAKLWEAFNQINLKAMPLKSYELLHPEAKLSENDIRILKNYVTSLAPKQKPDTAKVSAYNKQLQQINTIHTVAPKPQLPTALNGISYIPDYKNWKPISSTERLDNGTMRIIFGNDIAVKATKEHKTNPWPDGTIFAKVAWEQIIDSDGNVTTGAFKQVEYMIKDSKKFASTKGWGWARFLSPKLEPYGKTADFANECISCHRPMKDNDFVFTSPINH</sequence>
<organism evidence="3 6">
    <name type="scientific">Chryseobacterium culicis</name>
    <dbReference type="NCBI Taxonomy" id="680127"/>
    <lineage>
        <taxon>Bacteria</taxon>
        <taxon>Pseudomonadati</taxon>
        <taxon>Bacteroidota</taxon>
        <taxon>Flavobacteriia</taxon>
        <taxon>Flavobacteriales</taxon>
        <taxon>Weeksellaceae</taxon>
        <taxon>Chryseobacterium group</taxon>
        <taxon>Chryseobacterium</taxon>
    </lineage>
</organism>
<dbReference type="InterPro" id="IPR032033">
    <property type="entry name" value="Cytochrome_P460"/>
</dbReference>
<evidence type="ECO:0000313" key="6">
    <source>
        <dbReference type="Proteomes" id="UP000238534"/>
    </source>
</evidence>
<evidence type="ECO:0000313" key="3">
    <source>
        <dbReference type="EMBL" id="PRB85645.1"/>
    </source>
</evidence>
<gene>
    <name evidence="3" type="ORF">CQ022_05140</name>
    <name evidence="4" type="ORF">CQ033_07845</name>
</gene>
<keyword evidence="1" id="KW-0472">Membrane</keyword>
<evidence type="ECO:0000259" key="2">
    <source>
        <dbReference type="SMART" id="SM01235"/>
    </source>
</evidence>
<evidence type="ECO:0000313" key="5">
    <source>
        <dbReference type="Proteomes" id="UP000238325"/>
    </source>
</evidence>
<protein>
    <submittedName>
        <fullName evidence="3">Cytochrome P460</fullName>
    </submittedName>
</protein>
<reference evidence="5 6" key="1">
    <citation type="submission" date="2017-09" db="EMBL/GenBank/DDBJ databases">
        <title>Genomic, metabolic, and phenotypic characteristics of bacterial isolates from the natural microbiome of the model nematode Caenorhabditis elegans.</title>
        <authorList>
            <person name="Zimmermann J."/>
            <person name="Obeng N."/>
            <person name="Yang W."/>
            <person name="Obeng O."/>
            <person name="Kissoyan K."/>
            <person name="Pees B."/>
            <person name="Dirksen P."/>
            <person name="Hoppner M."/>
            <person name="Franke A."/>
            <person name="Rosenstiel P."/>
            <person name="Leippe M."/>
            <person name="Dierking K."/>
            <person name="Kaleta C."/>
            <person name="Schulenburg H."/>
        </authorList>
    </citation>
    <scope>NUCLEOTIDE SEQUENCE [LARGE SCALE GENOMIC DNA]</scope>
    <source>
        <strain evidence="3 6">MYb25</strain>
        <strain evidence="4 5">MYb44</strain>
    </source>
</reference>
<keyword evidence="1" id="KW-0812">Transmembrane</keyword>
<dbReference type="InterPro" id="IPR038142">
    <property type="entry name" value="Cytochrome_P460_sp"/>
</dbReference>
<dbReference type="Gene3D" id="3.50.70.20">
    <property type="entry name" value="Cytochrome P460"/>
    <property type="match status" value="1"/>
</dbReference>
<evidence type="ECO:0000313" key="4">
    <source>
        <dbReference type="EMBL" id="PRB90631.1"/>
    </source>
</evidence>
<evidence type="ECO:0000256" key="1">
    <source>
        <dbReference type="SAM" id="Phobius"/>
    </source>
</evidence>
<dbReference type="EMBL" id="PCPP01000001">
    <property type="protein sequence ID" value="PRB85645.1"/>
    <property type="molecule type" value="Genomic_DNA"/>
</dbReference>
<dbReference type="Proteomes" id="UP000238325">
    <property type="component" value="Unassembled WGS sequence"/>
</dbReference>
<dbReference type="EMBL" id="PCPH01000002">
    <property type="protein sequence ID" value="PRB90631.1"/>
    <property type="molecule type" value="Genomic_DNA"/>
</dbReference>
<dbReference type="InterPro" id="IPR025992">
    <property type="entry name" value="Haem-bd"/>
</dbReference>
<dbReference type="CDD" id="cd20753">
    <property type="entry name" value="cyt_P460_Mc-like"/>
    <property type="match status" value="1"/>
</dbReference>
<dbReference type="OrthoDB" id="196738at2"/>
<dbReference type="Proteomes" id="UP000238534">
    <property type="component" value="Unassembled WGS sequence"/>
</dbReference>
<proteinExistence type="predicted"/>
<dbReference type="AlphaFoldDB" id="A0A2S9CYP8"/>
<comment type="caution">
    <text evidence="3">The sequence shown here is derived from an EMBL/GenBank/DDBJ whole genome shotgun (WGS) entry which is preliminary data.</text>
</comment>
<keyword evidence="5" id="KW-1185">Reference proteome</keyword>
<feature type="transmembrane region" description="Helical" evidence="1">
    <location>
        <begin position="12"/>
        <end position="28"/>
    </location>
</feature>
<keyword evidence="1" id="KW-1133">Transmembrane helix</keyword>
<feature type="domain" description="Haem-binding" evidence="2">
    <location>
        <begin position="18"/>
        <end position="147"/>
    </location>
</feature>
<name>A0A2S9CYP8_CHRCI</name>
<dbReference type="SMART" id="SM01235">
    <property type="entry name" value="Haem_bd"/>
    <property type="match status" value="1"/>
</dbReference>
<accession>A0A2S9CYP8</accession>
<dbReference type="Pfam" id="PF14376">
    <property type="entry name" value="Haem_bd"/>
    <property type="match status" value="1"/>
</dbReference>
<dbReference type="Pfam" id="PF16694">
    <property type="entry name" value="Cytochrome_P460"/>
    <property type="match status" value="1"/>
</dbReference>